<evidence type="ECO:0000256" key="2">
    <source>
        <dbReference type="ARBA" id="ARBA00009142"/>
    </source>
</evidence>
<evidence type="ECO:0000256" key="1">
    <source>
        <dbReference type="ARBA" id="ARBA00004651"/>
    </source>
</evidence>
<feature type="transmembrane region" description="Helical" evidence="8">
    <location>
        <begin position="6"/>
        <end position="24"/>
    </location>
</feature>
<evidence type="ECO:0000256" key="6">
    <source>
        <dbReference type="ARBA" id="ARBA00022989"/>
    </source>
</evidence>
<comment type="caution">
    <text evidence="9">The sequence shown here is derived from an EMBL/GenBank/DDBJ whole genome shotgun (WGS) entry which is preliminary data.</text>
</comment>
<feature type="transmembrane region" description="Helical" evidence="8">
    <location>
        <begin position="202"/>
        <end position="224"/>
    </location>
</feature>
<keyword evidence="3" id="KW-0813">Transport</keyword>
<dbReference type="InterPro" id="IPR052017">
    <property type="entry name" value="TSUP"/>
</dbReference>
<keyword evidence="10" id="KW-1185">Reference proteome</keyword>
<feature type="transmembrane region" description="Helical" evidence="8">
    <location>
        <begin position="83"/>
        <end position="102"/>
    </location>
</feature>
<dbReference type="Pfam" id="PF01925">
    <property type="entry name" value="TauE"/>
    <property type="match status" value="1"/>
</dbReference>
<gene>
    <name evidence="9" type="ORF">ACFQE5_22710</name>
</gene>
<comment type="similarity">
    <text evidence="2 8">Belongs to the 4-toluene sulfonate uptake permease (TSUP) (TC 2.A.102) family.</text>
</comment>
<evidence type="ECO:0000313" key="9">
    <source>
        <dbReference type="EMBL" id="MFC5997027.1"/>
    </source>
</evidence>
<sequence length="254" mass="25526">MDVLNLLFGSAPGIGLATVAVTVAAGFVQGVTGLGFAAVFTPLVVLIAPYPHQVVVLSLFLGAVLSLGVLVQCRRDLQLPRCWPLLAGGLIGTPAGIAVLIVLPARLLMQAIAVLALLVAATGLIGLPRPFRHEQAAVGSAGLFGGFLNGSTSLGGLPPALLVSIQRWPAAHGRAALVAFNLASYLLALASVALTGTVAADIVLGGLWLLPAAALGALLGTVAARRLPDPVFRMALLGVIGASGVAALLTSLRP</sequence>
<feature type="transmembrane region" description="Helical" evidence="8">
    <location>
        <begin position="108"/>
        <end position="127"/>
    </location>
</feature>
<dbReference type="InterPro" id="IPR002781">
    <property type="entry name" value="TM_pro_TauE-like"/>
</dbReference>
<evidence type="ECO:0000256" key="5">
    <source>
        <dbReference type="ARBA" id="ARBA00022692"/>
    </source>
</evidence>
<name>A0ABW1J9B4_9PSEU</name>
<evidence type="ECO:0000256" key="8">
    <source>
        <dbReference type="RuleBase" id="RU363041"/>
    </source>
</evidence>
<accession>A0ABW1J9B4</accession>
<keyword evidence="4 8" id="KW-1003">Cell membrane</keyword>
<organism evidence="9 10">
    <name type="scientific">Pseudonocardia hispaniensis</name>
    <dbReference type="NCBI Taxonomy" id="904933"/>
    <lineage>
        <taxon>Bacteria</taxon>
        <taxon>Bacillati</taxon>
        <taxon>Actinomycetota</taxon>
        <taxon>Actinomycetes</taxon>
        <taxon>Pseudonocardiales</taxon>
        <taxon>Pseudonocardiaceae</taxon>
        <taxon>Pseudonocardia</taxon>
    </lineage>
</organism>
<feature type="transmembrane region" description="Helical" evidence="8">
    <location>
        <begin position="231"/>
        <end position="252"/>
    </location>
</feature>
<dbReference type="PANTHER" id="PTHR30269">
    <property type="entry name" value="TRANSMEMBRANE PROTEIN YFCA"/>
    <property type="match status" value="1"/>
</dbReference>
<evidence type="ECO:0000313" key="10">
    <source>
        <dbReference type="Proteomes" id="UP001596302"/>
    </source>
</evidence>
<evidence type="ECO:0000256" key="3">
    <source>
        <dbReference type="ARBA" id="ARBA00022448"/>
    </source>
</evidence>
<dbReference type="Proteomes" id="UP001596302">
    <property type="component" value="Unassembled WGS sequence"/>
</dbReference>
<dbReference type="PANTHER" id="PTHR30269:SF37">
    <property type="entry name" value="MEMBRANE TRANSPORTER PROTEIN"/>
    <property type="match status" value="1"/>
</dbReference>
<feature type="transmembrane region" description="Helical" evidence="8">
    <location>
        <begin position="54"/>
        <end position="71"/>
    </location>
</feature>
<comment type="subcellular location">
    <subcellularLocation>
        <location evidence="1 8">Cell membrane</location>
        <topology evidence="1 8">Multi-pass membrane protein</topology>
    </subcellularLocation>
</comment>
<evidence type="ECO:0000256" key="4">
    <source>
        <dbReference type="ARBA" id="ARBA00022475"/>
    </source>
</evidence>
<keyword evidence="6 8" id="KW-1133">Transmembrane helix</keyword>
<keyword evidence="7 8" id="KW-0472">Membrane</keyword>
<keyword evidence="5 8" id="KW-0812">Transmembrane</keyword>
<feature type="transmembrane region" description="Helical" evidence="8">
    <location>
        <begin position="175"/>
        <end position="196"/>
    </location>
</feature>
<proteinExistence type="inferred from homology"/>
<dbReference type="RefSeq" id="WP_379587923.1">
    <property type="nucleotide sequence ID" value="NZ_JBHSQW010000044.1"/>
</dbReference>
<protein>
    <recommendedName>
        <fullName evidence="8">Probable membrane transporter protein</fullName>
    </recommendedName>
</protein>
<evidence type="ECO:0000256" key="7">
    <source>
        <dbReference type="ARBA" id="ARBA00023136"/>
    </source>
</evidence>
<dbReference type="EMBL" id="JBHSQW010000044">
    <property type="protein sequence ID" value="MFC5997027.1"/>
    <property type="molecule type" value="Genomic_DNA"/>
</dbReference>
<reference evidence="10" key="1">
    <citation type="journal article" date="2019" name="Int. J. Syst. Evol. Microbiol.">
        <title>The Global Catalogue of Microorganisms (GCM) 10K type strain sequencing project: providing services to taxonomists for standard genome sequencing and annotation.</title>
        <authorList>
            <consortium name="The Broad Institute Genomics Platform"/>
            <consortium name="The Broad Institute Genome Sequencing Center for Infectious Disease"/>
            <person name="Wu L."/>
            <person name="Ma J."/>
        </authorList>
    </citation>
    <scope>NUCLEOTIDE SEQUENCE [LARGE SCALE GENOMIC DNA]</scope>
    <source>
        <strain evidence="10">CCM 8391</strain>
    </source>
</reference>